<comment type="caution">
    <text evidence="2">The sequence shown here is derived from an EMBL/GenBank/DDBJ whole genome shotgun (WGS) entry which is preliminary data.</text>
</comment>
<protein>
    <submittedName>
        <fullName evidence="2">(apollo) hypothetical protein</fullName>
    </submittedName>
</protein>
<organism evidence="2 3">
    <name type="scientific">Parnassius apollo</name>
    <name type="common">Apollo butterfly</name>
    <name type="synonym">Papilio apollo</name>
    <dbReference type="NCBI Taxonomy" id="110799"/>
    <lineage>
        <taxon>Eukaryota</taxon>
        <taxon>Metazoa</taxon>
        <taxon>Ecdysozoa</taxon>
        <taxon>Arthropoda</taxon>
        <taxon>Hexapoda</taxon>
        <taxon>Insecta</taxon>
        <taxon>Pterygota</taxon>
        <taxon>Neoptera</taxon>
        <taxon>Endopterygota</taxon>
        <taxon>Lepidoptera</taxon>
        <taxon>Glossata</taxon>
        <taxon>Ditrysia</taxon>
        <taxon>Papilionoidea</taxon>
        <taxon>Papilionidae</taxon>
        <taxon>Parnassiinae</taxon>
        <taxon>Parnassini</taxon>
        <taxon>Parnassius</taxon>
        <taxon>Parnassius</taxon>
    </lineage>
</organism>
<name>A0A8S3XYK1_PARAO</name>
<proteinExistence type="predicted"/>
<keyword evidence="3" id="KW-1185">Reference proteome</keyword>
<feature type="region of interest" description="Disordered" evidence="1">
    <location>
        <begin position="1"/>
        <end position="68"/>
    </location>
</feature>
<sequence length="68" mass="6974">MTSCEGQPQPGELAAVSPSNEPVNEPISDGGSHDSLSLNDLQPQNLQNDDGNLVDNAAGPSVMIDATN</sequence>
<accession>A0A8S3XYK1</accession>
<dbReference type="Proteomes" id="UP000691718">
    <property type="component" value="Unassembled WGS sequence"/>
</dbReference>
<evidence type="ECO:0000313" key="2">
    <source>
        <dbReference type="EMBL" id="CAG5045118.1"/>
    </source>
</evidence>
<gene>
    <name evidence="2" type="ORF">PAPOLLO_LOCUS23178</name>
</gene>
<dbReference type="EMBL" id="CAJQZP010001427">
    <property type="protein sequence ID" value="CAG5045118.1"/>
    <property type="molecule type" value="Genomic_DNA"/>
</dbReference>
<reference evidence="2" key="1">
    <citation type="submission" date="2021-04" db="EMBL/GenBank/DDBJ databases">
        <authorList>
            <person name="Tunstrom K."/>
        </authorList>
    </citation>
    <scope>NUCLEOTIDE SEQUENCE</scope>
</reference>
<feature type="compositionally biased region" description="Polar residues" evidence="1">
    <location>
        <begin position="34"/>
        <end position="50"/>
    </location>
</feature>
<dbReference type="AlphaFoldDB" id="A0A8S3XYK1"/>
<evidence type="ECO:0000256" key="1">
    <source>
        <dbReference type="SAM" id="MobiDB-lite"/>
    </source>
</evidence>
<evidence type="ECO:0000313" key="3">
    <source>
        <dbReference type="Proteomes" id="UP000691718"/>
    </source>
</evidence>